<dbReference type="PROSITE" id="PS51171">
    <property type="entry name" value="PREPHENATE_DEHYDR_3"/>
    <property type="match status" value="1"/>
</dbReference>
<keyword evidence="4" id="KW-0028">Amino-acid biosynthesis</keyword>
<feature type="domain" description="Prephenate dehydratase" evidence="9">
    <location>
        <begin position="2"/>
        <end position="181"/>
    </location>
</feature>
<evidence type="ECO:0000313" key="11">
    <source>
        <dbReference type="EMBL" id="QIK50832.1"/>
    </source>
</evidence>
<dbReference type="Pfam" id="PF00800">
    <property type="entry name" value="PDT"/>
    <property type="match status" value="1"/>
</dbReference>
<dbReference type="GO" id="GO:0004664">
    <property type="term" value="F:prephenate dehydratase activity"/>
    <property type="evidence" value="ECO:0007669"/>
    <property type="project" value="UniProtKB-EC"/>
</dbReference>
<reference evidence="11 12" key="1">
    <citation type="journal article" date="2017" name="Int. J. Syst. Evol. Microbiol.">
        <title>Jeotgalibaca porci sp. nov. and Jeotgalibaca arthritidis sp. nov., isolated from pigs, and emended description of the genus Jeotgalibaca.</title>
        <authorList>
            <person name="Zamora L."/>
            <person name="Perez-Sancho M."/>
            <person name="Dominguez L."/>
            <person name="Fernandez-Garayzabal J.F."/>
            <person name="Vela A.I."/>
        </authorList>
    </citation>
    <scope>NUCLEOTIDE SEQUENCE [LARGE SCALE GENOMIC DNA]</scope>
    <source>
        <strain evidence="11 12">CCUG 69148</strain>
    </source>
</reference>
<accession>A0A6G7WF08</accession>
<keyword evidence="7" id="KW-0456">Lyase</keyword>
<dbReference type="Proteomes" id="UP000501830">
    <property type="component" value="Chromosome"/>
</dbReference>
<dbReference type="CDD" id="cd13631">
    <property type="entry name" value="PBP2_Ct-PDT_like"/>
    <property type="match status" value="1"/>
</dbReference>
<evidence type="ECO:0000256" key="6">
    <source>
        <dbReference type="ARBA" id="ARBA00023222"/>
    </source>
</evidence>
<dbReference type="EMBL" id="CP049889">
    <property type="protein sequence ID" value="QIK50832.1"/>
    <property type="molecule type" value="Genomic_DNA"/>
</dbReference>
<dbReference type="Gene3D" id="3.30.70.260">
    <property type="match status" value="1"/>
</dbReference>
<sequence>MKVGYLGVPGSNSEVALQNECHGMPDIEAMGYTTFPELISDLVEKKLEMALIPVENSTTGFIARTADLFRNKPIVAVADRYEPIDYTLFGVPGTDLSTITEVYSHPEALSQCEVFLAQFPEMKEMPFADTAKSAAYVKKQNSPQMAAIANPRAGKLYGLEPLAMGIQTEKSNTTRFYIMKHADAAILKGNQLSLYLEVRHEPGALSKLLQIFGILNCNLLSLNARPIPGQPFAYGFFLELDMTDMSVAFDVLWQTVLQAVTYIQILGRFERTNHIEYN</sequence>
<keyword evidence="12" id="KW-1185">Reference proteome</keyword>
<evidence type="ECO:0000256" key="1">
    <source>
        <dbReference type="ARBA" id="ARBA00004741"/>
    </source>
</evidence>
<organism evidence="11 12">
    <name type="scientific">Jeotgalibaca porci</name>
    <dbReference type="NCBI Taxonomy" id="1868793"/>
    <lineage>
        <taxon>Bacteria</taxon>
        <taxon>Bacillati</taxon>
        <taxon>Bacillota</taxon>
        <taxon>Bacilli</taxon>
        <taxon>Lactobacillales</taxon>
        <taxon>Carnobacteriaceae</taxon>
        <taxon>Jeotgalibaca</taxon>
    </lineage>
</organism>
<evidence type="ECO:0000256" key="8">
    <source>
        <dbReference type="ARBA" id="ARBA00047848"/>
    </source>
</evidence>
<evidence type="ECO:0000256" key="3">
    <source>
        <dbReference type="ARBA" id="ARBA00021872"/>
    </source>
</evidence>
<dbReference type="InterPro" id="IPR002912">
    <property type="entry name" value="ACT_dom"/>
</dbReference>
<dbReference type="AlphaFoldDB" id="A0A6G7WF08"/>
<evidence type="ECO:0000256" key="7">
    <source>
        <dbReference type="ARBA" id="ARBA00023239"/>
    </source>
</evidence>
<dbReference type="InterPro" id="IPR001086">
    <property type="entry name" value="Preph_deHydtase"/>
</dbReference>
<evidence type="ECO:0000259" key="10">
    <source>
        <dbReference type="PROSITE" id="PS51671"/>
    </source>
</evidence>
<proteinExistence type="predicted"/>
<dbReference type="UniPathway" id="UPA00121">
    <property type="reaction ID" value="UER00345"/>
</dbReference>
<dbReference type="EC" id="4.2.1.51" evidence="2"/>
<dbReference type="KEGG" id="jpo:G7058_01470"/>
<evidence type="ECO:0000259" key="9">
    <source>
        <dbReference type="PROSITE" id="PS51171"/>
    </source>
</evidence>
<dbReference type="GeneID" id="94551926"/>
<dbReference type="SUPFAM" id="SSF55021">
    <property type="entry name" value="ACT-like"/>
    <property type="match status" value="1"/>
</dbReference>
<protein>
    <recommendedName>
        <fullName evidence="3">Prephenate dehydratase</fullName>
        <ecNumber evidence="2">4.2.1.51</ecNumber>
    </recommendedName>
</protein>
<dbReference type="SUPFAM" id="SSF53850">
    <property type="entry name" value="Periplasmic binding protein-like II"/>
    <property type="match status" value="1"/>
</dbReference>
<evidence type="ECO:0000313" key="12">
    <source>
        <dbReference type="Proteomes" id="UP000501830"/>
    </source>
</evidence>
<dbReference type="GO" id="GO:0005737">
    <property type="term" value="C:cytoplasm"/>
    <property type="evidence" value="ECO:0007669"/>
    <property type="project" value="TreeGrafter"/>
</dbReference>
<dbReference type="PANTHER" id="PTHR21022">
    <property type="entry name" value="PREPHENATE DEHYDRATASE P PROTEIN"/>
    <property type="match status" value="1"/>
</dbReference>
<dbReference type="PANTHER" id="PTHR21022:SF19">
    <property type="entry name" value="PREPHENATE DEHYDRATASE-RELATED"/>
    <property type="match status" value="1"/>
</dbReference>
<name>A0A6G7WF08_9LACT</name>
<evidence type="ECO:0000256" key="4">
    <source>
        <dbReference type="ARBA" id="ARBA00022605"/>
    </source>
</evidence>
<evidence type="ECO:0000256" key="5">
    <source>
        <dbReference type="ARBA" id="ARBA00023141"/>
    </source>
</evidence>
<comment type="catalytic activity">
    <reaction evidence="8">
        <text>prephenate + H(+) = 3-phenylpyruvate + CO2 + H2O</text>
        <dbReference type="Rhea" id="RHEA:21648"/>
        <dbReference type="ChEBI" id="CHEBI:15377"/>
        <dbReference type="ChEBI" id="CHEBI:15378"/>
        <dbReference type="ChEBI" id="CHEBI:16526"/>
        <dbReference type="ChEBI" id="CHEBI:18005"/>
        <dbReference type="ChEBI" id="CHEBI:29934"/>
        <dbReference type="EC" id="4.2.1.51"/>
    </reaction>
</comment>
<keyword evidence="6" id="KW-0584">Phenylalanine biosynthesis</keyword>
<feature type="domain" description="ACT" evidence="10">
    <location>
        <begin position="193"/>
        <end position="271"/>
    </location>
</feature>
<keyword evidence="5" id="KW-0057">Aromatic amino acid biosynthesis</keyword>
<dbReference type="GO" id="GO:0009094">
    <property type="term" value="P:L-phenylalanine biosynthetic process"/>
    <property type="evidence" value="ECO:0007669"/>
    <property type="project" value="UniProtKB-UniPathway"/>
</dbReference>
<dbReference type="InterPro" id="IPR045865">
    <property type="entry name" value="ACT-like_dom_sf"/>
</dbReference>
<comment type="pathway">
    <text evidence="1">Amino-acid biosynthesis; L-phenylalanine biosynthesis; phenylpyruvate from prephenate: step 1/1.</text>
</comment>
<evidence type="ECO:0000256" key="2">
    <source>
        <dbReference type="ARBA" id="ARBA00013147"/>
    </source>
</evidence>
<dbReference type="RefSeq" id="WP_166061871.1">
    <property type="nucleotide sequence ID" value="NZ_CP049889.1"/>
</dbReference>
<dbReference type="PROSITE" id="PS51671">
    <property type="entry name" value="ACT"/>
    <property type="match status" value="1"/>
</dbReference>
<gene>
    <name evidence="11" type="ORF">G7058_01470</name>
</gene>
<dbReference type="Gene3D" id="3.40.190.10">
    <property type="entry name" value="Periplasmic binding protein-like II"/>
    <property type="match status" value="2"/>
</dbReference>